<sequence>MAGILASSDINICHLQSPPQLSSSAPRILFYLYAPFKIMFQLAVLFWTILVTITRPDFILVQNPPAIPTLFVAQQLFGQSAYAHLCVTDAMASDLRDNWGISGKLIVLHDKAPRHFRRLDAAEIHKLWTRLLADSQFSQLQTRICDKQGTSGALLTSRRKDGSVEMRRNRPMLVVSSTSWTADEDFSILLEALTLYDKTASMSKPQSACLPYLVVLITGKGPLRGHYESEIARLQLGSVSIVTAWLSAEDYPLVLGSADLGISLHTSSSGLDLPMKVVDMLGCGMPVCAYKFSCIDELVTGNNGLVFSSAAELAEQLQDLAAQLGHSDGSYRQLLLGAEQFRKIDWDTHYMQALELFQQLSMVG</sequence>
<dbReference type="EMBL" id="JANBVB010000071">
    <property type="protein sequence ID" value="KAJ2898240.1"/>
    <property type="molecule type" value="Genomic_DNA"/>
</dbReference>
<organism evidence="1 2">
    <name type="scientific">Coemansia aciculifera</name>
    <dbReference type="NCBI Taxonomy" id="417176"/>
    <lineage>
        <taxon>Eukaryota</taxon>
        <taxon>Fungi</taxon>
        <taxon>Fungi incertae sedis</taxon>
        <taxon>Zoopagomycota</taxon>
        <taxon>Kickxellomycotina</taxon>
        <taxon>Kickxellomycetes</taxon>
        <taxon>Kickxellales</taxon>
        <taxon>Kickxellaceae</taxon>
        <taxon>Coemansia</taxon>
    </lineage>
</organism>
<name>A0ACC1M7D1_9FUNG</name>
<accession>A0ACC1M7D1</accession>
<evidence type="ECO:0000313" key="2">
    <source>
        <dbReference type="Proteomes" id="UP001139981"/>
    </source>
</evidence>
<proteinExistence type="predicted"/>
<comment type="caution">
    <text evidence="1">The sequence shown here is derived from an EMBL/GenBank/DDBJ whole genome shotgun (WGS) entry which is preliminary data.</text>
</comment>
<keyword evidence="1" id="KW-0808">Transferase</keyword>
<dbReference type="Proteomes" id="UP001139981">
    <property type="component" value="Unassembled WGS sequence"/>
</dbReference>
<keyword evidence="1" id="KW-0328">Glycosyltransferase</keyword>
<dbReference type="EC" id="2.4.1.142" evidence="1"/>
<reference evidence="1" key="1">
    <citation type="submission" date="2022-07" db="EMBL/GenBank/DDBJ databases">
        <title>Phylogenomic reconstructions and comparative analyses of Kickxellomycotina fungi.</title>
        <authorList>
            <person name="Reynolds N.K."/>
            <person name="Stajich J.E."/>
            <person name="Barry K."/>
            <person name="Grigoriev I.V."/>
            <person name="Crous P."/>
            <person name="Smith M.E."/>
        </authorList>
    </citation>
    <scope>NUCLEOTIDE SEQUENCE</scope>
    <source>
        <strain evidence="1">CBS 190363</strain>
    </source>
</reference>
<keyword evidence="2" id="KW-1185">Reference proteome</keyword>
<gene>
    <name evidence="1" type="primary">ALG1</name>
    <name evidence="1" type="ORF">IWW38_001452</name>
</gene>
<evidence type="ECO:0000313" key="1">
    <source>
        <dbReference type="EMBL" id="KAJ2898240.1"/>
    </source>
</evidence>
<protein>
    <submittedName>
        <fullName evidence="1">Mannosyltransferase</fullName>
        <ecNumber evidence="1">2.4.1.142</ecNumber>
    </submittedName>
</protein>